<gene>
    <name evidence="5" type="ORF">WM2015_203</name>
</gene>
<feature type="domain" description="Peptidase S9 prolyl oligopeptidase catalytic" evidence="3">
    <location>
        <begin position="467"/>
        <end position="675"/>
    </location>
</feature>
<dbReference type="InterPro" id="IPR011042">
    <property type="entry name" value="6-blade_b-propeller_TolB-like"/>
</dbReference>
<dbReference type="InterPro" id="IPR001375">
    <property type="entry name" value="Peptidase_S9_cat"/>
</dbReference>
<dbReference type="Gene3D" id="2.140.10.30">
    <property type="entry name" value="Dipeptidylpeptidase IV, N-terminal domain"/>
    <property type="match status" value="1"/>
</dbReference>
<keyword evidence="6" id="KW-1185">Reference proteome</keyword>
<sequence>MTTSFKLPIAPVLVLAGLLALSPLAQGRAPLALDDVFDLELAGDPRPSPDGERIVFERIWMDRQSDRARSMLWIMDADGSDLEPLTSRDRSVSSPRWSPDGTRLAYTSGGQIFVRWMDSGREVRLADLPRGASNLIWSPDGRWLAFVMHTPEADGLPVQLPGRPQGADWAPDPIYIDRLFYRADGAGYVDAGWRHVYLLPAEGGSPSQLTEGPYHHGDLSWSPDGQALLLTANRSGNAEREPQISDIYRLDLATRELERLNMERGPHARPRLSPDGRSLAWLGFEDRKLSYQANRLYVRELDGGEIRNLTEDLDRGIDDFAWDPDGRSLLIAYDHEGRGLLARQRLNGRREVLTDTLGGMSYGRPYSGGDFSVGASGLIAFTHLSSERPAEVAVLERNRVRVLTELNRDFLADHELGEVEEFWYESSVDGRRLQGWIIHPPGFDPSQRWPLILEIHGGPHTTYGPGFAMELQLMAARGYVVLYTNPRGSTSYGEDFANLIHHDYPSEDYNDLIDGVDAVIERGYVDPEQLYVTGGSGGGVLTAWIVGQTDRFRAAVSVKPVINWYSFVLSADAYAYFTEYWFPGPPWEHQEHYMARSPISLVGNVTTPTMLMTGEADYRTPISETEQYYQALKLRGIDTAMVRIPEAPHAIYRRPSNLMAKVAYILYWFEEHAGEDTGSEDQG</sequence>
<protein>
    <submittedName>
        <fullName evidence="5">Acylaminoacyl-peptidase</fullName>
    </submittedName>
</protein>
<keyword evidence="2" id="KW-0720">Serine protease</keyword>
<evidence type="ECO:0000313" key="5">
    <source>
        <dbReference type="EMBL" id="AKS40592.1"/>
    </source>
</evidence>
<dbReference type="OrthoDB" id="5800347at2"/>
<dbReference type="Gene3D" id="3.40.50.1820">
    <property type="entry name" value="alpha/beta hydrolase"/>
    <property type="match status" value="1"/>
</dbReference>
<dbReference type="KEGG" id="wma:WM2015_203"/>
<evidence type="ECO:0000313" key="6">
    <source>
        <dbReference type="Proteomes" id="UP000066624"/>
    </source>
</evidence>
<dbReference type="PANTHER" id="PTHR42776">
    <property type="entry name" value="SERINE PEPTIDASE S9 FAMILY MEMBER"/>
    <property type="match status" value="1"/>
</dbReference>
<evidence type="ECO:0000256" key="2">
    <source>
        <dbReference type="ARBA" id="ARBA00022825"/>
    </source>
</evidence>
<name>A0A0K0XSJ3_9GAMM</name>
<dbReference type="EMBL" id="CP012154">
    <property type="protein sequence ID" value="AKS40592.1"/>
    <property type="molecule type" value="Genomic_DNA"/>
</dbReference>
<dbReference type="InterPro" id="IPR002469">
    <property type="entry name" value="Peptidase_S9B_N"/>
</dbReference>
<dbReference type="Pfam" id="PF07676">
    <property type="entry name" value="PD40"/>
    <property type="match status" value="2"/>
</dbReference>
<dbReference type="SUPFAM" id="SSF82171">
    <property type="entry name" value="DPP6 N-terminal domain-like"/>
    <property type="match status" value="1"/>
</dbReference>
<evidence type="ECO:0000256" key="1">
    <source>
        <dbReference type="ARBA" id="ARBA00022801"/>
    </source>
</evidence>
<dbReference type="PATRIC" id="fig|1579979.3.peg.208"/>
<dbReference type="Proteomes" id="UP000066624">
    <property type="component" value="Chromosome"/>
</dbReference>
<dbReference type="GO" id="GO:0006508">
    <property type="term" value="P:proteolysis"/>
    <property type="evidence" value="ECO:0007669"/>
    <property type="project" value="InterPro"/>
</dbReference>
<reference evidence="5 6" key="1">
    <citation type="submission" date="2015-07" db="EMBL/GenBank/DDBJ databases">
        <authorList>
            <person name="Noorani M."/>
        </authorList>
    </citation>
    <scope>NUCLEOTIDE SEQUENCE [LARGE SCALE GENOMIC DNA]</scope>
    <source>
        <strain evidence="5 6">KCTC 42284</strain>
    </source>
</reference>
<dbReference type="InterPro" id="IPR011659">
    <property type="entry name" value="WD40"/>
</dbReference>
<keyword evidence="1" id="KW-0378">Hydrolase</keyword>
<evidence type="ECO:0000259" key="3">
    <source>
        <dbReference type="Pfam" id="PF00326"/>
    </source>
</evidence>
<dbReference type="Gene3D" id="2.120.10.30">
    <property type="entry name" value="TolB, C-terminal domain"/>
    <property type="match status" value="1"/>
</dbReference>
<dbReference type="Pfam" id="PF00930">
    <property type="entry name" value="DPPIV_N"/>
    <property type="match status" value="1"/>
</dbReference>
<dbReference type="AlphaFoldDB" id="A0A0K0XSJ3"/>
<proteinExistence type="predicted"/>
<accession>A0A0K0XSJ3</accession>
<evidence type="ECO:0000259" key="4">
    <source>
        <dbReference type="Pfam" id="PF00930"/>
    </source>
</evidence>
<dbReference type="STRING" id="1579979.WM2015_203"/>
<dbReference type="SUPFAM" id="SSF53474">
    <property type="entry name" value="alpha/beta-Hydrolases"/>
    <property type="match status" value="1"/>
</dbReference>
<dbReference type="Pfam" id="PF00326">
    <property type="entry name" value="Peptidase_S9"/>
    <property type="match status" value="1"/>
</dbReference>
<dbReference type="GO" id="GO:0004252">
    <property type="term" value="F:serine-type endopeptidase activity"/>
    <property type="evidence" value="ECO:0007669"/>
    <property type="project" value="TreeGrafter"/>
</dbReference>
<feature type="domain" description="Dipeptidylpeptidase IV N-terminal" evidence="4">
    <location>
        <begin position="191"/>
        <end position="277"/>
    </location>
</feature>
<keyword evidence="2" id="KW-0645">Protease</keyword>
<dbReference type="PANTHER" id="PTHR42776:SF27">
    <property type="entry name" value="DIPEPTIDYL PEPTIDASE FAMILY MEMBER 6"/>
    <property type="match status" value="1"/>
</dbReference>
<organism evidence="5 6">
    <name type="scientific">Wenzhouxiangella marina</name>
    <dbReference type="NCBI Taxonomy" id="1579979"/>
    <lineage>
        <taxon>Bacteria</taxon>
        <taxon>Pseudomonadati</taxon>
        <taxon>Pseudomonadota</taxon>
        <taxon>Gammaproteobacteria</taxon>
        <taxon>Chromatiales</taxon>
        <taxon>Wenzhouxiangellaceae</taxon>
        <taxon>Wenzhouxiangella</taxon>
    </lineage>
</organism>
<dbReference type="InterPro" id="IPR029058">
    <property type="entry name" value="AB_hydrolase_fold"/>
</dbReference>